<dbReference type="OrthoDB" id="6014523at2"/>
<feature type="domain" description="DUF5077" evidence="3">
    <location>
        <begin position="34"/>
        <end position="153"/>
    </location>
</feature>
<keyword evidence="2" id="KW-0732">Signal</keyword>
<dbReference type="Proteomes" id="UP000325286">
    <property type="component" value="Chromosome"/>
</dbReference>
<dbReference type="InterPro" id="IPR031712">
    <property type="entry name" value="DUF5077"/>
</dbReference>
<proteinExistence type="predicted"/>
<evidence type="ECO:0000259" key="3">
    <source>
        <dbReference type="Pfam" id="PF16871"/>
    </source>
</evidence>
<dbReference type="AlphaFoldDB" id="A0A5B9QVW1"/>
<dbReference type="Pfam" id="PF11958">
    <property type="entry name" value="DUF3472"/>
    <property type="match status" value="1"/>
</dbReference>
<accession>A0A5B9QVW1</accession>
<dbReference type="InterPro" id="IPR021862">
    <property type="entry name" value="DUF3472"/>
</dbReference>
<feature type="compositionally biased region" description="Polar residues" evidence="1">
    <location>
        <begin position="412"/>
        <end position="426"/>
    </location>
</feature>
<keyword evidence="5" id="KW-1185">Reference proteome</keyword>
<reference evidence="4 5" key="1">
    <citation type="submission" date="2019-08" db="EMBL/GenBank/DDBJ databases">
        <title>Deep-cultivation of Planctomycetes and their phenomic and genomic characterization uncovers novel biology.</title>
        <authorList>
            <person name="Wiegand S."/>
            <person name="Jogler M."/>
            <person name="Boedeker C."/>
            <person name="Pinto D."/>
            <person name="Vollmers J."/>
            <person name="Rivas-Marin E."/>
            <person name="Kohn T."/>
            <person name="Peeters S.H."/>
            <person name="Heuer A."/>
            <person name="Rast P."/>
            <person name="Oberbeckmann S."/>
            <person name="Bunk B."/>
            <person name="Jeske O."/>
            <person name="Meyerdierks A."/>
            <person name="Storesund J.E."/>
            <person name="Kallscheuer N."/>
            <person name="Luecker S."/>
            <person name="Lage O.M."/>
            <person name="Pohl T."/>
            <person name="Merkel B.J."/>
            <person name="Hornburger P."/>
            <person name="Mueller R.-W."/>
            <person name="Bruemmer F."/>
            <person name="Labrenz M."/>
            <person name="Spormann A.M."/>
            <person name="Op den Camp H."/>
            <person name="Overmann J."/>
            <person name="Amann R."/>
            <person name="Jetten M.S.M."/>
            <person name="Mascher T."/>
            <person name="Medema M.H."/>
            <person name="Devos D.P."/>
            <person name="Kaster A.-K."/>
            <person name="Ovreas L."/>
            <person name="Rohde M."/>
            <person name="Galperin M.Y."/>
            <person name="Jogler C."/>
        </authorList>
    </citation>
    <scope>NUCLEOTIDE SEQUENCE [LARGE SCALE GENOMIC DNA]</scope>
    <source>
        <strain evidence="4 5">UC8</strain>
    </source>
</reference>
<feature type="signal peptide" evidence="2">
    <location>
        <begin position="1"/>
        <end position="17"/>
    </location>
</feature>
<feature type="region of interest" description="Disordered" evidence="1">
    <location>
        <begin position="410"/>
        <end position="436"/>
    </location>
</feature>
<evidence type="ECO:0000313" key="5">
    <source>
        <dbReference type="Proteomes" id="UP000325286"/>
    </source>
</evidence>
<feature type="chain" id="PRO_5022979235" description="DUF5077 domain-containing protein" evidence="2">
    <location>
        <begin position="18"/>
        <end position="436"/>
    </location>
</feature>
<dbReference type="PROSITE" id="PS51257">
    <property type="entry name" value="PROKAR_LIPOPROTEIN"/>
    <property type="match status" value="1"/>
</dbReference>
<sequence length="436" mass="47722" precursor="true">MLAKKSLLVCCSITLVAACSLFGGTQAEGAQWLVPTGGNAFPTDPDAAGGGVGRRGTVSLATPKDALSVYFHTDRAANLSLSVRARAKRGGGKLNVEVGSQSWQVEIEGKAFADEPVGTVSVAQAGYVRVNLSGGEANTGGVEVSDIVVSSDTTDLTLTYVKNNDGNMFYWGRRGPSVHLRYDVPKDRPLRYAYTEITVPSGQDVQGSYYMANGFGQGYFGFQVNGPQERRVLFSVWSPFKTDNPREIPEDKRIVALGRGPDVHIGEFGNEGSGGQSYLIYPWKAGRTYRFLTEVRPDGEGRTIYTSWFGDKADDTWRLIASFRRPETDTHLTGFHSFLENFSPTYGAETRQAEYGNVWVRDVDEQWHECTRARFSVDATGGGGHRLDFIGGAEGDHFFMRNCGFFNETGKPGQSFTRQSTASDQPQIEFDALPRG</sequence>
<dbReference type="Pfam" id="PF16871">
    <property type="entry name" value="DUF5077"/>
    <property type="match status" value="1"/>
</dbReference>
<evidence type="ECO:0000256" key="2">
    <source>
        <dbReference type="SAM" id="SignalP"/>
    </source>
</evidence>
<evidence type="ECO:0000313" key="4">
    <source>
        <dbReference type="EMBL" id="QEG42039.1"/>
    </source>
</evidence>
<name>A0A5B9QVW1_9BACT</name>
<dbReference type="RefSeq" id="WP_084427861.1">
    <property type="nucleotide sequence ID" value="NZ_CP042914.1"/>
</dbReference>
<dbReference type="EMBL" id="CP042914">
    <property type="protein sequence ID" value="QEG42039.1"/>
    <property type="molecule type" value="Genomic_DNA"/>
</dbReference>
<dbReference type="KEGG" id="rul:UC8_40690"/>
<protein>
    <recommendedName>
        <fullName evidence="3">DUF5077 domain-containing protein</fullName>
    </recommendedName>
</protein>
<gene>
    <name evidence="4" type="ORF">UC8_40690</name>
</gene>
<evidence type="ECO:0000256" key="1">
    <source>
        <dbReference type="SAM" id="MobiDB-lite"/>
    </source>
</evidence>
<organism evidence="4 5">
    <name type="scientific">Roseimaritima ulvae</name>
    <dbReference type="NCBI Taxonomy" id="980254"/>
    <lineage>
        <taxon>Bacteria</taxon>
        <taxon>Pseudomonadati</taxon>
        <taxon>Planctomycetota</taxon>
        <taxon>Planctomycetia</taxon>
        <taxon>Pirellulales</taxon>
        <taxon>Pirellulaceae</taxon>
        <taxon>Roseimaritima</taxon>
    </lineage>
</organism>